<dbReference type="InterPro" id="IPR002035">
    <property type="entry name" value="VWF_A"/>
</dbReference>
<comment type="caution">
    <text evidence="3">The sequence shown here is derived from an EMBL/GenBank/DDBJ whole genome shotgun (WGS) entry which is preliminary data.</text>
</comment>
<feature type="domain" description="VWFA" evidence="2">
    <location>
        <begin position="1010"/>
        <end position="1192"/>
    </location>
</feature>
<sequence>MSSNSPKFKNQHSKNHPERKKSNIENKVSSNDEDYKKRHYNKNEKLSTLEAEYGWRKISTIDSVAPSDYTITNINQNHDLQRYEETKIAPHMNMNSNEWLSIYGVERMHLTLKDLLSKGVINKPVGDKTGKVVQHITFDATTINEFEYKLNMSLEMFSKRIKWLMQSSRRAFGLIQGERVAVLIDSSNSNMGFGRSIDIQDSLLNLINEQLSKKKQFYFSSFGSDLDELWSNSLKDVHHRTIEEAKFYITQLKPSGGTNVLKALKKCLSIPKIDSIVLIIGSVPDQNMDILNEYIYQTIMNKNLSIHCVAYEINNHIVNSALKNLSEETNGRFHCFSNSQEEVIYNGTDINILLKEIRKVQDVLNRIKEMKNGMLGSAIIQIENEISLEIEKFPQNKFLPRPRGHDLPLAIEPSDSSGPMSKDWIDNHGLKAQKLNLYQVLAPNAYSFIEDYVPILNKTVQSQVHEKAMTQFVWHDGTIKNIHVDLATLYDFQNRLKDAVKLYEKRIEWLSTGSRKIFGAISENSIVILVDLSVVNQSYLVHIQHSLRLLMEQQIVHKKYFNMISFGRVIKKWKPTVVRPTSAMLQDAWRWVLDLECAGTHNVLGALKSALENEEEVKHNIDIEGLYLFTSGIPDQPIETVCSYLEESACGKKLRCHTILFNVDDYDVNGPIPGRWANITKTAESLRLLAHCVPGGRFHWFRETGIIESDDIKQIQQEIDKAIDFSKKASQLVEKIKRKESREISLDSEPKSELRDPEADTKKSRPILPPKQTSLSLQRIQLREKEMESQMDKIIEANKQKSLPWRPNSSKIDYSTLNKISSSSSNLVNKSFTVKQEPFYIGGTTNSKGSVFKEHSNSKSVRKAIPIVAISDKEENLTTKDCWVAAKPVRSERGQFGGQTRSAAKNFRDKWLKRYSLAKLKLDLHRLVSGPECKHDTVAIGAIRKNVSARYCSIFPSINVNGTVRHLQLKQGELKEYQEQCEKVLKRYVKRLQWLLSGSRRLFGTFVHDKICVLIDTSGSMDNYIEELKKELACLVWEQIFKHKIKFNFVQFSDGCQKWREKIVEPTESNCHKSIAWLASLKAHGNTCTLDALREAFGDEEISAIYLITDGKPDSSTTLVLDEVRKMNMQRRLSINVVSFNCDEKSANDFLSQLASENYGRYHRSNKTDRDIHLFAHKILTQGIQDNYLSHIPDFEGDDLRRLANEIGKAKQFLRQAVTFSRMYERDSGLEHDITIENIHINKSNEHQTRHKNCVPVDFLL</sequence>
<feature type="compositionally biased region" description="Basic residues" evidence="1">
    <location>
        <begin position="9"/>
        <end position="19"/>
    </location>
</feature>
<dbReference type="InterPro" id="IPR036465">
    <property type="entry name" value="vWFA_dom_sf"/>
</dbReference>
<accession>A0A3M7PRU7</accession>
<organism evidence="3 4">
    <name type="scientific">Brachionus plicatilis</name>
    <name type="common">Marine rotifer</name>
    <name type="synonym">Brachionus muelleri</name>
    <dbReference type="NCBI Taxonomy" id="10195"/>
    <lineage>
        <taxon>Eukaryota</taxon>
        <taxon>Metazoa</taxon>
        <taxon>Spiralia</taxon>
        <taxon>Gnathifera</taxon>
        <taxon>Rotifera</taxon>
        <taxon>Eurotatoria</taxon>
        <taxon>Monogononta</taxon>
        <taxon>Pseudotrocha</taxon>
        <taxon>Ploima</taxon>
        <taxon>Brachionidae</taxon>
        <taxon>Brachionus</taxon>
    </lineage>
</organism>
<protein>
    <submittedName>
        <fullName evidence="3">von Willebrand factor A domain-containing 3A</fullName>
    </submittedName>
</protein>
<feature type="region of interest" description="Disordered" evidence="1">
    <location>
        <begin position="740"/>
        <end position="769"/>
    </location>
</feature>
<evidence type="ECO:0000259" key="2">
    <source>
        <dbReference type="PROSITE" id="PS50234"/>
    </source>
</evidence>
<dbReference type="AlphaFoldDB" id="A0A3M7PRU7"/>
<evidence type="ECO:0000256" key="1">
    <source>
        <dbReference type="SAM" id="MobiDB-lite"/>
    </source>
</evidence>
<dbReference type="OrthoDB" id="299997at2759"/>
<evidence type="ECO:0000313" key="4">
    <source>
        <dbReference type="Proteomes" id="UP000276133"/>
    </source>
</evidence>
<feature type="compositionally biased region" description="Basic and acidic residues" evidence="1">
    <location>
        <begin position="740"/>
        <end position="763"/>
    </location>
</feature>
<keyword evidence="4" id="KW-1185">Reference proteome</keyword>
<dbReference type="SUPFAM" id="SSF53300">
    <property type="entry name" value="vWA-like"/>
    <property type="match status" value="2"/>
</dbReference>
<name>A0A3M7PRU7_BRAPC</name>
<evidence type="ECO:0000313" key="3">
    <source>
        <dbReference type="EMBL" id="RNA01649.1"/>
    </source>
</evidence>
<proteinExistence type="predicted"/>
<dbReference type="EMBL" id="REGN01009232">
    <property type="protein sequence ID" value="RNA01649.1"/>
    <property type="molecule type" value="Genomic_DNA"/>
</dbReference>
<dbReference type="PANTHER" id="PTHR46478:SF1">
    <property type="entry name" value="VON WILLEBRAND FACTOR A DOMAIN-CONTAINING PROTEIN 3A"/>
    <property type="match status" value="1"/>
</dbReference>
<dbReference type="STRING" id="10195.A0A3M7PRU7"/>
<dbReference type="CDD" id="cd00198">
    <property type="entry name" value="vWFA"/>
    <property type="match status" value="2"/>
</dbReference>
<dbReference type="PANTHER" id="PTHR46478">
    <property type="entry name" value="VON WILLEBRAND FACTOR A DOMAIN-CONTAINING PROTEIN 3A"/>
    <property type="match status" value="1"/>
</dbReference>
<reference evidence="3 4" key="1">
    <citation type="journal article" date="2018" name="Sci. Rep.">
        <title>Genomic signatures of local adaptation to the degree of environmental predictability in rotifers.</title>
        <authorList>
            <person name="Franch-Gras L."/>
            <person name="Hahn C."/>
            <person name="Garcia-Roger E.M."/>
            <person name="Carmona M.J."/>
            <person name="Serra M."/>
            <person name="Gomez A."/>
        </authorList>
    </citation>
    <scope>NUCLEOTIDE SEQUENCE [LARGE SCALE GENOMIC DNA]</scope>
    <source>
        <strain evidence="3">HYR1</strain>
    </source>
</reference>
<feature type="region of interest" description="Disordered" evidence="1">
    <location>
        <begin position="1"/>
        <end position="39"/>
    </location>
</feature>
<dbReference type="Proteomes" id="UP000276133">
    <property type="component" value="Unassembled WGS sequence"/>
</dbReference>
<dbReference type="SMART" id="SM00327">
    <property type="entry name" value="VWA"/>
    <property type="match status" value="1"/>
</dbReference>
<gene>
    <name evidence="3" type="ORF">BpHYR1_051377</name>
</gene>
<dbReference type="Gene3D" id="3.40.50.410">
    <property type="entry name" value="von Willebrand factor, type A domain"/>
    <property type="match status" value="2"/>
</dbReference>
<dbReference type="Pfam" id="PF13768">
    <property type="entry name" value="VWA_3"/>
    <property type="match status" value="3"/>
</dbReference>
<dbReference type="PROSITE" id="PS50234">
    <property type="entry name" value="VWFA"/>
    <property type="match status" value="1"/>
</dbReference>